<dbReference type="AlphaFoldDB" id="A0A2K2CKR7"/>
<reference evidence="2" key="3">
    <citation type="submission" date="2018-08" db="UniProtKB">
        <authorList>
            <consortium name="EnsemblPlants"/>
        </authorList>
    </citation>
    <scope>IDENTIFICATION</scope>
    <source>
        <strain evidence="2">cv. Bd21</strain>
    </source>
</reference>
<dbReference type="InParanoid" id="A0A2K2CKR7"/>
<evidence type="ECO:0000313" key="3">
    <source>
        <dbReference type="Proteomes" id="UP000008810"/>
    </source>
</evidence>
<accession>A0A2K2CKR7</accession>
<organism evidence="1">
    <name type="scientific">Brachypodium distachyon</name>
    <name type="common">Purple false brome</name>
    <name type="synonym">Trachynia distachya</name>
    <dbReference type="NCBI Taxonomy" id="15368"/>
    <lineage>
        <taxon>Eukaryota</taxon>
        <taxon>Viridiplantae</taxon>
        <taxon>Streptophyta</taxon>
        <taxon>Embryophyta</taxon>
        <taxon>Tracheophyta</taxon>
        <taxon>Spermatophyta</taxon>
        <taxon>Magnoliopsida</taxon>
        <taxon>Liliopsida</taxon>
        <taxon>Poales</taxon>
        <taxon>Poaceae</taxon>
        <taxon>BOP clade</taxon>
        <taxon>Pooideae</taxon>
        <taxon>Stipodae</taxon>
        <taxon>Brachypodieae</taxon>
        <taxon>Brachypodium</taxon>
    </lineage>
</organism>
<sequence length="134" mass="15319">MGQLGKSLMVLWSEQVKPFSHKQIVQPQIFIIPSHFPWWIFSLIQKNQAPPCYLPDVASFFSPPMVASRPLLQSHRPCIWLFHHSSSASDDSLTFFLSKSNQGQPTGSDLISPFVKLWRSLTFVVKFVGMHIHL</sequence>
<evidence type="ECO:0000313" key="2">
    <source>
        <dbReference type="EnsemblPlants" id="PNT62628"/>
    </source>
</evidence>
<protein>
    <submittedName>
        <fullName evidence="1 2">Uncharacterized protein</fullName>
    </submittedName>
</protein>
<evidence type="ECO:0000313" key="1">
    <source>
        <dbReference type="EMBL" id="PNT62628.1"/>
    </source>
</evidence>
<dbReference type="Gramene" id="PNT62628">
    <property type="protein sequence ID" value="PNT62628"/>
    <property type="gene ID" value="BRADI_4g06061v3"/>
</dbReference>
<gene>
    <name evidence="1" type="ORF">BRADI_4g06061v3</name>
</gene>
<keyword evidence="3" id="KW-1185">Reference proteome</keyword>
<dbReference type="Proteomes" id="UP000008810">
    <property type="component" value="Chromosome 4"/>
</dbReference>
<reference evidence="1 2" key="1">
    <citation type="journal article" date="2010" name="Nature">
        <title>Genome sequencing and analysis of the model grass Brachypodium distachyon.</title>
        <authorList>
            <consortium name="International Brachypodium Initiative"/>
        </authorList>
    </citation>
    <scope>NUCLEOTIDE SEQUENCE [LARGE SCALE GENOMIC DNA]</scope>
    <source>
        <strain evidence="1 2">Bd21</strain>
    </source>
</reference>
<reference evidence="1" key="2">
    <citation type="submission" date="2017-06" db="EMBL/GenBank/DDBJ databases">
        <title>WGS assembly of Brachypodium distachyon.</title>
        <authorList>
            <consortium name="The International Brachypodium Initiative"/>
            <person name="Lucas S."/>
            <person name="Harmon-Smith M."/>
            <person name="Lail K."/>
            <person name="Tice H."/>
            <person name="Grimwood J."/>
            <person name="Bruce D."/>
            <person name="Barry K."/>
            <person name="Shu S."/>
            <person name="Lindquist E."/>
            <person name="Wang M."/>
            <person name="Pitluck S."/>
            <person name="Vogel J.P."/>
            <person name="Garvin D.F."/>
            <person name="Mockler T.C."/>
            <person name="Schmutz J."/>
            <person name="Rokhsar D."/>
            <person name="Bevan M.W."/>
        </authorList>
    </citation>
    <scope>NUCLEOTIDE SEQUENCE</scope>
    <source>
        <strain evidence="1">Bd21</strain>
    </source>
</reference>
<name>A0A2K2CKR7_BRADI</name>
<dbReference type="EMBL" id="CM000883">
    <property type="protein sequence ID" value="PNT62628.1"/>
    <property type="molecule type" value="Genomic_DNA"/>
</dbReference>
<dbReference type="EnsemblPlants" id="PNT62628">
    <property type="protein sequence ID" value="PNT62628"/>
    <property type="gene ID" value="BRADI_4g06061v3"/>
</dbReference>
<proteinExistence type="predicted"/>